<evidence type="ECO:0000313" key="2">
    <source>
        <dbReference type="EMBL" id="KAE8732176.1"/>
    </source>
</evidence>
<dbReference type="AlphaFoldDB" id="A0A6A3CT07"/>
<name>A0A6A3CT07_HIBSY</name>
<sequence length="314" mass="35016">MEGTGLAVQGEGFSSEKLSKSIDSLKLFRANKATTLDFNGEGLKDRIKEDSGPNMAKPSFKDMVTRLRGTDGKVNSIPDLDVELLPDNVRIVMDGSILDILFSEQDYQRVLSDGPWMIYECYLTVQPWSRSLSTSEDNPKSILFWVHLPGLPYRYYTKSLFQAISIALGAVVRVDFNTTEGRRGRFARLAIVINLNQPLIHGLMIADTYQGFEYEGLPTICYACGKYGNAKVGYAALATIISEDMHVNKEDNIAVKGKEVSNVEKSMEGHVIVIKEKGDDKAGMDELEGQKQFRQKEVVVVSSKENIEQIQLES</sequence>
<dbReference type="PANTHER" id="PTHR31286">
    <property type="entry name" value="GLYCINE-RICH CELL WALL STRUCTURAL PROTEIN 1.8-LIKE"/>
    <property type="match status" value="1"/>
</dbReference>
<organism evidence="2 3">
    <name type="scientific">Hibiscus syriacus</name>
    <name type="common">Rose of Sharon</name>
    <dbReference type="NCBI Taxonomy" id="106335"/>
    <lineage>
        <taxon>Eukaryota</taxon>
        <taxon>Viridiplantae</taxon>
        <taxon>Streptophyta</taxon>
        <taxon>Embryophyta</taxon>
        <taxon>Tracheophyta</taxon>
        <taxon>Spermatophyta</taxon>
        <taxon>Magnoliopsida</taxon>
        <taxon>eudicotyledons</taxon>
        <taxon>Gunneridae</taxon>
        <taxon>Pentapetalae</taxon>
        <taxon>rosids</taxon>
        <taxon>malvids</taxon>
        <taxon>Malvales</taxon>
        <taxon>Malvaceae</taxon>
        <taxon>Malvoideae</taxon>
        <taxon>Hibiscus</taxon>
    </lineage>
</organism>
<comment type="caution">
    <text evidence="2">The sequence shown here is derived from an EMBL/GenBank/DDBJ whole genome shotgun (WGS) entry which is preliminary data.</text>
</comment>
<feature type="domain" description="DUF4283" evidence="1">
    <location>
        <begin position="94"/>
        <end position="133"/>
    </location>
</feature>
<dbReference type="Proteomes" id="UP000436088">
    <property type="component" value="Unassembled WGS sequence"/>
</dbReference>
<keyword evidence="3" id="KW-1185">Reference proteome</keyword>
<dbReference type="InterPro" id="IPR040256">
    <property type="entry name" value="At4g02000-like"/>
</dbReference>
<accession>A0A6A3CT07</accession>
<dbReference type="InterPro" id="IPR025558">
    <property type="entry name" value="DUF4283"/>
</dbReference>
<dbReference type="EMBL" id="VEPZ02000167">
    <property type="protein sequence ID" value="KAE8732176.1"/>
    <property type="molecule type" value="Genomic_DNA"/>
</dbReference>
<dbReference type="PANTHER" id="PTHR31286:SF99">
    <property type="entry name" value="DUF4283 DOMAIN-CONTAINING PROTEIN"/>
    <property type="match status" value="1"/>
</dbReference>
<reference evidence="2" key="1">
    <citation type="submission" date="2019-09" db="EMBL/GenBank/DDBJ databases">
        <title>Draft genome information of white flower Hibiscus syriacus.</title>
        <authorList>
            <person name="Kim Y.-M."/>
        </authorList>
    </citation>
    <scope>NUCLEOTIDE SEQUENCE [LARGE SCALE GENOMIC DNA]</scope>
    <source>
        <strain evidence="2">YM2019G1</strain>
    </source>
</reference>
<protein>
    <recommendedName>
        <fullName evidence="1">DUF4283 domain-containing protein</fullName>
    </recommendedName>
</protein>
<dbReference type="Pfam" id="PF14111">
    <property type="entry name" value="DUF4283"/>
    <property type="match status" value="1"/>
</dbReference>
<gene>
    <name evidence="2" type="ORF">F3Y22_tig00002237pilonHSYRG00654</name>
</gene>
<proteinExistence type="predicted"/>
<evidence type="ECO:0000259" key="1">
    <source>
        <dbReference type="Pfam" id="PF14111"/>
    </source>
</evidence>
<evidence type="ECO:0000313" key="3">
    <source>
        <dbReference type="Proteomes" id="UP000436088"/>
    </source>
</evidence>